<comment type="caution">
    <text evidence="1">The sequence shown here is derived from an EMBL/GenBank/DDBJ whole genome shotgun (WGS) entry which is preliminary data.</text>
</comment>
<evidence type="ECO:0000313" key="2">
    <source>
        <dbReference type="Proteomes" id="UP000245680"/>
    </source>
</evidence>
<sequence length="150" mass="15475">MTRHGPSADRASAPVAGHGQARHGALPLAAALAALLLPGASAAFDQTCRFDVECYGTEPCAETDFALRLRPGPDARSVRIADPAGEIVGQIAPSPDAGYAGAPEPTVIGAQTPATRQVLMLLPDGVASYTLHMTDGSAVIRYSGRCEDHE</sequence>
<dbReference type="EMBL" id="QGKU01000031">
    <property type="protein sequence ID" value="PWR03003.1"/>
    <property type="molecule type" value="Genomic_DNA"/>
</dbReference>
<protein>
    <submittedName>
        <fullName evidence="1">Uncharacterized protein</fullName>
    </submittedName>
</protein>
<accession>A0A2V2LMP0</accession>
<organism evidence="1 2">
    <name type="scientific">Meridianimarinicoccus roseus</name>
    <dbReference type="NCBI Taxonomy" id="2072018"/>
    <lineage>
        <taxon>Bacteria</taxon>
        <taxon>Pseudomonadati</taxon>
        <taxon>Pseudomonadota</taxon>
        <taxon>Alphaproteobacteria</taxon>
        <taxon>Rhodobacterales</taxon>
        <taxon>Paracoccaceae</taxon>
        <taxon>Meridianimarinicoccus</taxon>
    </lineage>
</organism>
<keyword evidence="2" id="KW-1185">Reference proteome</keyword>
<name>A0A2V2LMP0_9RHOB</name>
<proteinExistence type="predicted"/>
<dbReference type="RefSeq" id="WP_109811309.1">
    <property type="nucleotide sequence ID" value="NZ_QGKU01000031.1"/>
</dbReference>
<dbReference type="AlphaFoldDB" id="A0A2V2LMP0"/>
<dbReference type="Proteomes" id="UP000245680">
    <property type="component" value="Unassembled WGS sequence"/>
</dbReference>
<dbReference type="OrthoDB" id="7876140at2"/>
<gene>
    <name evidence="1" type="ORF">DKT77_08660</name>
</gene>
<reference evidence="1 2" key="1">
    <citation type="submission" date="2018-05" db="EMBL/GenBank/DDBJ databases">
        <title>Rhodobacteraceae gen. nov., sp. nov. isolated from sea water.</title>
        <authorList>
            <person name="Ren Y."/>
        </authorList>
    </citation>
    <scope>NUCLEOTIDE SEQUENCE [LARGE SCALE GENOMIC DNA]</scope>
    <source>
        <strain evidence="1 2">TG-679</strain>
    </source>
</reference>
<evidence type="ECO:0000313" key="1">
    <source>
        <dbReference type="EMBL" id="PWR03003.1"/>
    </source>
</evidence>